<evidence type="ECO:0000256" key="3">
    <source>
        <dbReference type="ARBA" id="ARBA00022679"/>
    </source>
</evidence>
<dbReference type="Pfam" id="PF01697">
    <property type="entry name" value="Glyco_transf_92"/>
    <property type="match status" value="1"/>
</dbReference>
<dbReference type="PANTHER" id="PTHR21461:SF69">
    <property type="entry name" value="GLYCOSYLTRANSFERASE FAMILY 92 PROTEIN"/>
    <property type="match status" value="1"/>
</dbReference>
<dbReference type="AlphaFoldDB" id="A0A251ZWE7"/>
<evidence type="ECO:0000256" key="1">
    <source>
        <dbReference type="ARBA" id="ARBA00004167"/>
    </source>
</evidence>
<evidence type="ECO:0000256" key="6">
    <source>
        <dbReference type="ARBA" id="ARBA00023136"/>
    </source>
</evidence>
<evidence type="ECO:0000256" key="2">
    <source>
        <dbReference type="ARBA" id="ARBA00022676"/>
    </source>
</evidence>
<dbReference type="CDD" id="cd00761">
    <property type="entry name" value="Glyco_tranf_GTA_type"/>
    <property type="match status" value="1"/>
</dbReference>
<dbReference type="EMBL" id="JOPB01000003">
    <property type="protein sequence ID" value="OUI78986.1"/>
    <property type="molecule type" value="Genomic_DNA"/>
</dbReference>
<reference evidence="8" key="1">
    <citation type="submission" date="2014-06" db="EMBL/GenBank/DDBJ databases">
        <authorList>
            <person name="Winans N.J."/>
            <person name="Newell P.D."/>
            <person name="Douglas A.E."/>
        </authorList>
    </citation>
    <scope>NUCLEOTIDE SEQUENCE [LARGE SCALE GENOMIC DNA]</scope>
    <source>
        <strain evidence="8">DmL_052</strain>
    </source>
</reference>
<comment type="caution">
    <text evidence="7">The sequence shown here is derived from an EMBL/GenBank/DDBJ whole genome shotgun (WGS) entry which is preliminary data.</text>
</comment>
<keyword evidence="3" id="KW-0808">Transferase</keyword>
<dbReference type="Gene3D" id="3.90.550.10">
    <property type="entry name" value="Spore Coat Polysaccharide Biosynthesis Protein SpsA, Chain A"/>
    <property type="match status" value="1"/>
</dbReference>
<evidence type="ECO:0000313" key="8">
    <source>
        <dbReference type="Proteomes" id="UP000194946"/>
    </source>
</evidence>
<keyword evidence="5" id="KW-1133">Transmembrane helix</keyword>
<proteinExistence type="predicted"/>
<protein>
    <recommendedName>
        <fullName evidence="9">Glycosyl transferase family 2</fullName>
    </recommendedName>
</protein>
<evidence type="ECO:0000256" key="5">
    <source>
        <dbReference type="ARBA" id="ARBA00022989"/>
    </source>
</evidence>
<dbReference type="InterPro" id="IPR008166">
    <property type="entry name" value="Glyco_transf_92"/>
</dbReference>
<dbReference type="SUPFAM" id="SSF53448">
    <property type="entry name" value="Nucleotide-diphospho-sugar transferases"/>
    <property type="match status" value="1"/>
</dbReference>
<organism evidence="7 8">
    <name type="scientific">Commensalibacter intestini</name>
    <dbReference type="NCBI Taxonomy" id="479936"/>
    <lineage>
        <taxon>Bacteria</taxon>
        <taxon>Pseudomonadati</taxon>
        <taxon>Pseudomonadota</taxon>
        <taxon>Alphaproteobacteria</taxon>
        <taxon>Acetobacterales</taxon>
        <taxon>Acetobacteraceae</taxon>
    </lineage>
</organism>
<dbReference type="RefSeq" id="WP_086632047.1">
    <property type="nucleotide sequence ID" value="NZ_JOPB01000003.1"/>
</dbReference>
<evidence type="ECO:0008006" key="9">
    <source>
        <dbReference type="Google" id="ProtNLM"/>
    </source>
</evidence>
<dbReference type="GO" id="GO:0005737">
    <property type="term" value="C:cytoplasm"/>
    <property type="evidence" value="ECO:0007669"/>
    <property type="project" value="TreeGrafter"/>
</dbReference>
<keyword evidence="8" id="KW-1185">Reference proteome</keyword>
<keyword evidence="6" id="KW-0472">Membrane</keyword>
<keyword evidence="4" id="KW-0812">Transmembrane</keyword>
<sequence>MKVAVCLTVKDEAIELVYWIAWYTALGFDSFIIYNDNSSDETENVILSLQNIVDIRYMRNAPNYDRSVIRQLRAYNDAIEKYGKEFDWIALFDVDEYLYLDGIGIKEYLSQYQEDVSSVAFNWCCAGTNGFINRPDGAPFFNYIKHGAKELYWNRHTKIILRPQHLTKAIYHVHNAIVSGNCVTSDGELVKWDQGPHGGLTKDSPSWKGGRLFHYQSRSLEHYVKRHVNMEPIRSRSSDPLHNVTSSPEYNVMETKFDPNYIQNYYEVLRELVLAQIYFILEKTTSVPSVLIDLLKYTNSSTQVDIFDPVYTPQSHEVAHNWISFCKKRGGLFKDVGGEHIFFFHITDFFNKKLGVKGQKLSVDSDLDADIIAVYIKGSSHLHLFSTSNDYFHVKGDVRVLKAYTYVVWQNHEKRFSLSHSRKNRFLGFTPSGEQTFDRLRACNWESFNYHLISPENVPDHIVEAANFLSIVKNVQIMREYRLLNGNKHMGLYLNVINTLPQNELDAIDYISGNIINEHLY</sequence>
<accession>A0A251ZWE7</accession>
<evidence type="ECO:0000313" key="7">
    <source>
        <dbReference type="EMBL" id="OUI78986.1"/>
    </source>
</evidence>
<dbReference type="GO" id="GO:0016020">
    <property type="term" value="C:membrane"/>
    <property type="evidence" value="ECO:0007669"/>
    <property type="project" value="UniProtKB-SubCell"/>
</dbReference>
<dbReference type="InterPro" id="IPR029044">
    <property type="entry name" value="Nucleotide-diphossugar_trans"/>
</dbReference>
<gene>
    <name evidence="7" type="ORF">HK18_06280</name>
</gene>
<dbReference type="GO" id="GO:0016757">
    <property type="term" value="F:glycosyltransferase activity"/>
    <property type="evidence" value="ECO:0007669"/>
    <property type="project" value="UniProtKB-KW"/>
</dbReference>
<name>A0A251ZWE7_9PROT</name>
<comment type="subcellular location">
    <subcellularLocation>
        <location evidence="1">Membrane</location>
        <topology evidence="1">Single-pass membrane protein</topology>
    </subcellularLocation>
</comment>
<keyword evidence="2" id="KW-0328">Glycosyltransferase</keyword>
<evidence type="ECO:0000256" key="4">
    <source>
        <dbReference type="ARBA" id="ARBA00022692"/>
    </source>
</evidence>
<dbReference type="Proteomes" id="UP000194946">
    <property type="component" value="Unassembled WGS sequence"/>
</dbReference>
<dbReference type="PANTHER" id="PTHR21461">
    <property type="entry name" value="GLYCOSYLTRANSFERASE FAMILY 92 PROTEIN"/>
    <property type="match status" value="1"/>
</dbReference>